<evidence type="ECO:0000256" key="3">
    <source>
        <dbReference type="SAM" id="Coils"/>
    </source>
</evidence>
<protein>
    <submittedName>
        <fullName evidence="5">Uncharacterized protein</fullName>
    </submittedName>
</protein>
<evidence type="ECO:0000313" key="6">
    <source>
        <dbReference type="Proteomes" id="UP001206925"/>
    </source>
</evidence>
<dbReference type="InterPro" id="IPR008545">
    <property type="entry name" value="Web"/>
</dbReference>
<sequence>MAGGTIQSPVGPDSETPKLINPRVEIDTSPPFGSVKEAVSRFGGRGSWIPVVQIPRLAGRDLEEIDMETVEKQAADLEKELITKEQETLEVLKELESTKGVMEGLKVNLMKEVSSVLYSNPDSGTATPVDKSTDTLSVCPLPLPPGVILTELKEAKSKLNRTTNDLAMIRA</sequence>
<evidence type="ECO:0000256" key="2">
    <source>
        <dbReference type="ARBA" id="ARBA00023054"/>
    </source>
</evidence>
<accession>A0AAD5BNT6</accession>
<feature type="non-terminal residue" evidence="5">
    <location>
        <position position="171"/>
    </location>
</feature>
<comment type="similarity">
    <text evidence="1">Belongs to the WEB family.</text>
</comment>
<evidence type="ECO:0000313" key="5">
    <source>
        <dbReference type="EMBL" id="KAI7726509.1"/>
    </source>
</evidence>
<comment type="caution">
    <text evidence="5">The sequence shown here is derived from an EMBL/GenBank/DDBJ whole genome shotgun (WGS) entry which is preliminary data.</text>
</comment>
<evidence type="ECO:0000256" key="1">
    <source>
        <dbReference type="ARBA" id="ARBA00005485"/>
    </source>
</evidence>
<evidence type="ECO:0000256" key="4">
    <source>
        <dbReference type="SAM" id="MobiDB-lite"/>
    </source>
</evidence>
<feature type="coiled-coil region" evidence="3">
    <location>
        <begin position="60"/>
        <end position="87"/>
    </location>
</feature>
<proteinExistence type="inferred from homology"/>
<dbReference type="PANTHER" id="PTHR32054">
    <property type="entry name" value="HEAVY CHAIN, PUTATIVE, EXPRESSED-RELATED-RELATED"/>
    <property type="match status" value="1"/>
</dbReference>
<reference evidence="5" key="1">
    <citation type="submission" date="2022-06" db="EMBL/GenBank/DDBJ databases">
        <title>Uncovering the hologenomic basis of an extraordinary plant invasion.</title>
        <authorList>
            <person name="Bieker V.C."/>
            <person name="Martin M.D."/>
            <person name="Gilbert T."/>
            <person name="Hodgins K."/>
            <person name="Battlay P."/>
            <person name="Petersen B."/>
            <person name="Wilson J."/>
        </authorList>
    </citation>
    <scope>NUCLEOTIDE SEQUENCE</scope>
    <source>
        <strain evidence="5">AA19_3_7</strain>
        <tissue evidence="5">Leaf</tissue>
    </source>
</reference>
<dbReference type="PANTHER" id="PTHR32054:SF36">
    <property type="entry name" value="WEB FAMILY PROTEIN"/>
    <property type="match status" value="1"/>
</dbReference>
<feature type="region of interest" description="Disordered" evidence="4">
    <location>
        <begin position="1"/>
        <end position="27"/>
    </location>
</feature>
<gene>
    <name evidence="5" type="ORF">M8C21_027168</name>
</gene>
<name>A0AAD5BNT6_AMBAR</name>
<dbReference type="GO" id="GO:0009903">
    <property type="term" value="P:chloroplast avoidance movement"/>
    <property type="evidence" value="ECO:0007669"/>
    <property type="project" value="TreeGrafter"/>
</dbReference>
<keyword evidence="2 3" id="KW-0175">Coiled coil</keyword>
<keyword evidence="6" id="KW-1185">Reference proteome</keyword>
<dbReference type="EMBL" id="JAMZMK010011645">
    <property type="protein sequence ID" value="KAI7726509.1"/>
    <property type="molecule type" value="Genomic_DNA"/>
</dbReference>
<dbReference type="AlphaFoldDB" id="A0AAD5BNT6"/>
<dbReference type="GO" id="GO:0005829">
    <property type="term" value="C:cytosol"/>
    <property type="evidence" value="ECO:0007669"/>
    <property type="project" value="TreeGrafter"/>
</dbReference>
<dbReference type="Pfam" id="PF05701">
    <property type="entry name" value="WEMBL"/>
    <property type="match status" value="1"/>
</dbReference>
<dbReference type="Proteomes" id="UP001206925">
    <property type="component" value="Unassembled WGS sequence"/>
</dbReference>
<dbReference type="GO" id="GO:0009904">
    <property type="term" value="P:chloroplast accumulation movement"/>
    <property type="evidence" value="ECO:0007669"/>
    <property type="project" value="TreeGrafter"/>
</dbReference>
<organism evidence="5 6">
    <name type="scientific">Ambrosia artemisiifolia</name>
    <name type="common">Common ragweed</name>
    <dbReference type="NCBI Taxonomy" id="4212"/>
    <lineage>
        <taxon>Eukaryota</taxon>
        <taxon>Viridiplantae</taxon>
        <taxon>Streptophyta</taxon>
        <taxon>Embryophyta</taxon>
        <taxon>Tracheophyta</taxon>
        <taxon>Spermatophyta</taxon>
        <taxon>Magnoliopsida</taxon>
        <taxon>eudicotyledons</taxon>
        <taxon>Gunneridae</taxon>
        <taxon>Pentapetalae</taxon>
        <taxon>asterids</taxon>
        <taxon>campanulids</taxon>
        <taxon>Asterales</taxon>
        <taxon>Asteraceae</taxon>
        <taxon>Asteroideae</taxon>
        <taxon>Heliantheae alliance</taxon>
        <taxon>Heliantheae</taxon>
        <taxon>Ambrosia</taxon>
    </lineage>
</organism>